<dbReference type="Proteomes" id="UP000799755">
    <property type="component" value="Unassembled WGS sequence"/>
</dbReference>
<evidence type="ECO:0000313" key="1">
    <source>
        <dbReference type="EMBL" id="KAF2462710.1"/>
    </source>
</evidence>
<keyword evidence="2" id="KW-1185">Reference proteome</keyword>
<evidence type="ECO:0000313" key="2">
    <source>
        <dbReference type="Proteomes" id="UP000799755"/>
    </source>
</evidence>
<organism evidence="1 2">
    <name type="scientific">Lindgomyces ingoldianus</name>
    <dbReference type="NCBI Taxonomy" id="673940"/>
    <lineage>
        <taxon>Eukaryota</taxon>
        <taxon>Fungi</taxon>
        <taxon>Dikarya</taxon>
        <taxon>Ascomycota</taxon>
        <taxon>Pezizomycotina</taxon>
        <taxon>Dothideomycetes</taxon>
        <taxon>Pleosporomycetidae</taxon>
        <taxon>Pleosporales</taxon>
        <taxon>Lindgomycetaceae</taxon>
        <taxon>Lindgomyces</taxon>
    </lineage>
</organism>
<reference evidence="1" key="1">
    <citation type="journal article" date="2020" name="Stud. Mycol.">
        <title>101 Dothideomycetes genomes: a test case for predicting lifestyles and emergence of pathogens.</title>
        <authorList>
            <person name="Haridas S."/>
            <person name="Albert R."/>
            <person name="Binder M."/>
            <person name="Bloem J."/>
            <person name="Labutti K."/>
            <person name="Salamov A."/>
            <person name="Andreopoulos B."/>
            <person name="Baker S."/>
            <person name="Barry K."/>
            <person name="Bills G."/>
            <person name="Bluhm B."/>
            <person name="Cannon C."/>
            <person name="Castanera R."/>
            <person name="Culley D."/>
            <person name="Daum C."/>
            <person name="Ezra D."/>
            <person name="Gonzalez J."/>
            <person name="Henrissat B."/>
            <person name="Kuo A."/>
            <person name="Liang C."/>
            <person name="Lipzen A."/>
            <person name="Lutzoni F."/>
            <person name="Magnuson J."/>
            <person name="Mondo S."/>
            <person name="Nolan M."/>
            <person name="Ohm R."/>
            <person name="Pangilinan J."/>
            <person name="Park H.-J."/>
            <person name="Ramirez L."/>
            <person name="Alfaro M."/>
            <person name="Sun H."/>
            <person name="Tritt A."/>
            <person name="Yoshinaga Y."/>
            <person name="Zwiers L.-H."/>
            <person name="Turgeon B."/>
            <person name="Goodwin S."/>
            <person name="Spatafora J."/>
            <person name="Crous P."/>
            <person name="Grigoriev I."/>
        </authorList>
    </citation>
    <scope>NUCLEOTIDE SEQUENCE</scope>
    <source>
        <strain evidence="1">ATCC 200398</strain>
    </source>
</reference>
<accession>A0ACB6Q988</accession>
<protein>
    <submittedName>
        <fullName evidence="1">Uncharacterized protein</fullName>
    </submittedName>
</protein>
<comment type="caution">
    <text evidence="1">The sequence shown here is derived from an EMBL/GenBank/DDBJ whole genome shotgun (WGS) entry which is preliminary data.</text>
</comment>
<sequence length="50" mass="5642">MLQFAATYCSSLLLARKRPTQGSPIPPPPAKRRALADITYYPYVVIVLRH</sequence>
<name>A0ACB6Q988_9PLEO</name>
<gene>
    <name evidence="1" type="ORF">BDR25DRAFT_363647</name>
</gene>
<proteinExistence type="predicted"/>
<dbReference type="EMBL" id="MU003565">
    <property type="protein sequence ID" value="KAF2462710.1"/>
    <property type="molecule type" value="Genomic_DNA"/>
</dbReference>